<sequence>GSSLGLGESRLSDPGADFEISSDRPGLRKVTFLGQLFNSVRATPDTDEWSDTSGSHICGASASFPISRQQSPSRNNSIVSFSALGVPNAGDSGATKLTSATMSSSGSYLNQLKGTSSPDSGLIAHQHLSSQSTQDKMGAPASVTTSTKSVSNIVSGKPPIILDRELHSQSKGTPPTPYQTNKRPKEISLSLTSLINELFMDGKPCSLFPLSYFHLSL</sequence>
<dbReference type="AlphaFoldDB" id="A0A3S5B8U3"/>
<feature type="region of interest" description="Disordered" evidence="1">
    <location>
        <begin position="128"/>
        <end position="154"/>
    </location>
</feature>
<comment type="caution">
    <text evidence="2">The sequence shown here is derived from an EMBL/GenBank/DDBJ whole genome shotgun (WGS) entry which is preliminary data.</text>
</comment>
<gene>
    <name evidence="2" type="ORF">PXEA_LOCUS9757</name>
</gene>
<name>A0A3S5B8U3_9PLAT</name>
<accession>A0A3S5B8U3</accession>
<proteinExistence type="predicted"/>
<dbReference type="EMBL" id="CAAALY010027964">
    <property type="protein sequence ID" value="VEL16317.1"/>
    <property type="molecule type" value="Genomic_DNA"/>
</dbReference>
<feature type="compositionally biased region" description="Polar residues" evidence="1">
    <location>
        <begin position="142"/>
        <end position="154"/>
    </location>
</feature>
<evidence type="ECO:0000256" key="1">
    <source>
        <dbReference type="SAM" id="MobiDB-lite"/>
    </source>
</evidence>
<keyword evidence="3" id="KW-1185">Reference proteome</keyword>
<feature type="non-terminal residue" evidence="2">
    <location>
        <position position="1"/>
    </location>
</feature>
<protein>
    <submittedName>
        <fullName evidence="2">Uncharacterized protein</fullName>
    </submittedName>
</protein>
<feature type="region of interest" description="Disordered" evidence="1">
    <location>
        <begin position="1"/>
        <end position="22"/>
    </location>
</feature>
<evidence type="ECO:0000313" key="2">
    <source>
        <dbReference type="EMBL" id="VEL16317.1"/>
    </source>
</evidence>
<evidence type="ECO:0000313" key="3">
    <source>
        <dbReference type="Proteomes" id="UP000784294"/>
    </source>
</evidence>
<reference evidence="2" key="1">
    <citation type="submission" date="2018-11" db="EMBL/GenBank/DDBJ databases">
        <authorList>
            <consortium name="Pathogen Informatics"/>
        </authorList>
    </citation>
    <scope>NUCLEOTIDE SEQUENCE</scope>
</reference>
<organism evidence="2 3">
    <name type="scientific">Protopolystoma xenopodis</name>
    <dbReference type="NCBI Taxonomy" id="117903"/>
    <lineage>
        <taxon>Eukaryota</taxon>
        <taxon>Metazoa</taxon>
        <taxon>Spiralia</taxon>
        <taxon>Lophotrochozoa</taxon>
        <taxon>Platyhelminthes</taxon>
        <taxon>Monogenea</taxon>
        <taxon>Polyopisthocotylea</taxon>
        <taxon>Polystomatidea</taxon>
        <taxon>Polystomatidae</taxon>
        <taxon>Protopolystoma</taxon>
    </lineage>
</organism>
<dbReference type="Proteomes" id="UP000784294">
    <property type="component" value="Unassembled WGS sequence"/>
</dbReference>